<name>A0ABU5CI02_9BACI</name>
<protein>
    <recommendedName>
        <fullName evidence="3">M20/M25/M40 family metallo-hydrolase</fullName>
    </recommendedName>
</protein>
<reference evidence="1 2" key="1">
    <citation type="submission" date="2023-10" db="EMBL/GenBank/DDBJ databases">
        <title>179-bfca-hs.</title>
        <authorList>
            <person name="Miliotis G."/>
            <person name="Sengupta P."/>
            <person name="Hameed A."/>
            <person name="Chuvochina M."/>
            <person name="Mcdonagh F."/>
            <person name="Simpson A.C."/>
            <person name="Singh N.K."/>
            <person name="Rekha P.D."/>
            <person name="Raman K."/>
            <person name="Hugenholtz P."/>
            <person name="Venkateswaran K."/>
        </authorList>
    </citation>
    <scope>NUCLEOTIDE SEQUENCE [LARGE SCALE GENOMIC DNA]</scope>
    <source>
        <strain evidence="1 2">179-BFC-A-HS</strain>
    </source>
</reference>
<evidence type="ECO:0000313" key="1">
    <source>
        <dbReference type="EMBL" id="MDY0405158.1"/>
    </source>
</evidence>
<evidence type="ECO:0000313" key="2">
    <source>
        <dbReference type="Proteomes" id="UP001228376"/>
    </source>
</evidence>
<organism evidence="1 2">
    <name type="scientific">Tigheibacillus jepli</name>
    <dbReference type="NCBI Taxonomy" id="3035914"/>
    <lineage>
        <taxon>Bacteria</taxon>
        <taxon>Bacillati</taxon>
        <taxon>Bacillota</taxon>
        <taxon>Bacilli</taxon>
        <taxon>Bacillales</taxon>
        <taxon>Bacillaceae</taxon>
        <taxon>Tigheibacillus</taxon>
    </lineage>
</organism>
<dbReference type="EMBL" id="JAROCA020000001">
    <property type="protein sequence ID" value="MDY0405158.1"/>
    <property type="molecule type" value="Genomic_DNA"/>
</dbReference>
<gene>
    <name evidence="1" type="ORF">P5G51_006855</name>
</gene>
<sequence length="222" mass="26311">MDERYRHYCKQHNQPYQPLPWKVRVFTYEEMEKTLAEKHGEAFTRHMAAFKYHLMYDETLDVRMYAARVVEEAWKWMEDKSPAIFVFYTSLYSPRVALTNETADERILADALEKGVEHVQKSYAHPIKIKHFFPYISDMSFVAMSDDMDEIDAYKRNNPAWGTKLYVAYEDVHELNIPVINIGPYGLDAHKKMERTEIVYSMEIVPNLIDYVLRHVLASDQQ</sequence>
<accession>A0ABU5CI02</accession>
<keyword evidence="2" id="KW-1185">Reference proteome</keyword>
<dbReference type="Proteomes" id="UP001228376">
    <property type="component" value="Unassembled WGS sequence"/>
</dbReference>
<comment type="caution">
    <text evidence="1">The sequence shown here is derived from an EMBL/GenBank/DDBJ whole genome shotgun (WGS) entry which is preliminary data.</text>
</comment>
<evidence type="ECO:0008006" key="3">
    <source>
        <dbReference type="Google" id="ProtNLM"/>
    </source>
</evidence>
<dbReference type="RefSeq" id="WP_320384432.1">
    <property type="nucleotide sequence ID" value="NZ_JAROCA020000001.1"/>
</dbReference>
<proteinExistence type="predicted"/>